<proteinExistence type="predicted"/>
<feature type="compositionally biased region" description="Low complexity" evidence="1">
    <location>
        <begin position="205"/>
        <end position="237"/>
    </location>
</feature>
<sequence>MHDLREWLPAHEWSSRHHRVVAAPVAVSARCILDLEDSDMPVTRALMGARQLPARFAARGAGSGAGPGSADGYASLEPDLPSSERMRRLGFVVLRESDEPGVGVSAGFVGRPWQLTLKSAVVRGLDPASFLAFDESGYIKAVTSMWAEPRHDGTSRLMTGTYIHATDREAARRFGRYWLAIKAFSGLTRMDMLRGIARRAEREAVAATTSAGPAGAASSSRTADPAAGTGPADPIATDGPTPVTADPARPGNTP</sequence>
<evidence type="ECO:0000313" key="3">
    <source>
        <dbReference type="Proteomes" id="UP001551482"/>
    </source>
</evidence>
<feature type="region of interest" description="Disordered" evidence="1">
    <location>
        <begin position="60"/>
        <end position="79"/>
    </location>
</feature>
<feature type="region of interest" description="Disordered" evidence="1">
    <location>
        <begin position="205"/>
        <end position="254"/>
    </location>
</feature>
<protein>
    <submittedName>
        <fullName evidence="2">Uncharacterized protein</fullName>
    </submittedName>
</protein>
<comment type="caution">
    <text evidence="2">The sequence shown here is derived from an EMBL/GenBank/DDBJ whole genome shotgun (WGS) entry which is preliminary data.</text>
</comment>
<dbReference type="EMBL" id="JBEZFP010000007">
    <property type="protein sequence ID" value="MEU8132788.1"/>
    <property type="molecule type" value="Genomic_DNA"/>
</dbReference>
<accession>A0ABV3DAL4</accession>
<dbReference type="RefSeq" id="WP_358349179.1">
    <property type="nucleotide sequence ID" value="NZ_JBEZFP010000007.1"/>
</dbReference>
<name>A0ABV3DAL4_9ACTN</name>
<reference evidence="2 3" key="1">
    <citation type="submission" date="2024-06" db="EMBL/GenBank/DDBJ databases">
        <title>The Natural Products Discovery Center: Release of the First 8490 Sequenced Strains for Exploring Actinobacteria Biosynthetic Diversity.</title>
        <authorList>
            <person name="Kalkreuter E."/>
            <person name="Kautsar S.A."/>
            <person name="Yang D."/>
            <person name="Bader C.D."/>
            <person name="Teijaro C.N."/>
            <person name="Fluegel L."/>
            <person name="Davis C.M."/>
            <person name="Simpson J.R."/>
            <person name="Lauterbach L."/>
            <person name="Steele A.D."/>
            <person name="Gui C."/>
            <person name="Meng S."/>
            <person name="Li G."/>
            <person name="Viehrig K."/>
            <person name="Ye F."/>
            <person name="Su P."/>
            <person name="Kiefer A.F."/>
            <person name="Nichols A."/>
            <person name="Cepeda A.J."/>
            <person name="Yan W."/>
            <person name="Fan B."/>
            <person name="Jiang Y."/>
            <person name="Adhikari A."/>
            <person name="Zheng C.-J."/>
            <person name="Schuster L."/>
            <person name="Cowan T.M."/>
            <person name="Smanski M.J."/>
            <person name="Chevrette M.G."/>
            <person name="De Carvalho L.P.S."/>
            <person name="Shen B."/>
        </authorList>
    </citation>
    <scope>NUCLEOTIDE SEQUENCE [LARGE SCALE GENOMIC DNA]</scope>
    <source>
        <strain evidence="2 3">NPDC048946</strain>
    </source>
</reference>
<evidence type="ECO:0000256" key="1">
    <source>
        <dbReference type="SAM" id="MobiDB-lite"/>
    </source>
</evidence>
<keyword evidence="3" id="KW-1185">Reference proteome</keyword>
<dbReference type="Proteomes" id="UP001551482">
    <property type="component" value="Unassembled WGS sequence"/>
</dbReference>
<organism evidence="2 3">
    <name type="scientific">Streptodolium elevatio</name>
    <dbReference type="NCBI Taxonomy" id="3157996"/>
    <lineage>
        <taxon>Bacteria</taxon>
        <taxon>Bacillati</taxon>
        <taxon>Actinomycetota</taxon>
        <taxon>Actinomycetes</taxon>
        <taxon>Kitasatosporales</taxon>
        <taxon>Streptomycetaceae</taxon>
        <taxon>Streptodolium</taxon>
    </lineage>
</organism>
<evidence type="ECO:0000313" key="2">
    <source>
        <dbReference type="EMBL" id="MEU8132788.1"/>
    </source>
</evidence>
<gene>
    <name evidence="2" type="ORF">AB0C36_04685</name>
</gene>